<dbReference type="EMBL" id="JABWDY010017076">
    <property type="protein sequence ID" value="KAF5195602.1"/>
    <property type="molecule type" value="Genomic_DNA"/>
</dbReference>
<dbReference type="InterPro" id="IPR036397">
    <property type="entry name" value="RNaseH_sf"/>
</dbReference>
<dbReference type="InterPro" id="IPR012337">
    <property type="entry name" value="RNaseH-like_sf"/>
</dbReference>
<proteinExistence type="predicted"/>
<organism evidence="2 3">
    <name type="scientific">Thalictrum thalictroides</name>
    <name type="common">Rue-anemone</name>
    <name type="synonym">Anemone thalictroides</name>
    <dbReference type="NCBI Taxonomy" id="46969"/>
    <lineage>
        <taxon>Eukaryota</taxon>
        <taxon>Viridiplantae</taxon>
        <taxon>Streptophyta</taxon>
        <taxon>Embryophyta</taxon>
        <taxon>Tracheophyta</taxon>
        <taxon>Spermatophyta</taxon>
        <taxon>Magnoliopsida</taxon>
        <taxon>Ranunculales</taxon>
        <taxon>Ranunculaceae</taxon>
        <taxon>Thalictroideae</taxon>
        <taxon>Thalictrum</taxon>
    </lineage>
</organism>
<evidence type="ECO:0000259" key="1">
    <source>
        <dbReference type="Pfam" id="PF13456"/>
    </source>
</evidence>
<dbReference type="SUPFAM" id="SSF53098">
    <property type="entry name" value="Ribonuclease H-like"/>
    <property type="match status" value="1"/>
</dbReference>
<dbReference type="InterPro" id="IPR044730">
    <property type="entry name" value="RNase_H-like_dom_plant"/>
</dbReference>
<reference evidence="2 3" key="1">
    <citation type="submission" date="2020-06" db="EMBL/GenBank/DDBJ databases">
        <title>Transcriptomic and genomic resources for Thalictrum thalictroides and T. hernandezii: Facilitating candidate gene discovery in an emerging model plant lineage.</title>
        <authorList>
            <person name="Arias T."/>
            <person name="Riano-Pachon D.M."/>
            <person name="Di Stilio V.S."/>
        </authorList>
    </citation>
    <scope>NUCLEOTIDE SEQUENCE [LARGE SCALE GENOMIC DNA]</scope>
    <source>
        <strain evidence="3">cv. WT478/WT964</strain>
        <tissue evidence="2">Leaves</tissue>
    </source>
</reference>
<dbReference type="GO" id="GO:0004523">
    <property type="term" value="F:RNA-DNA hybrid ribonuclease activity"/>
    <property type="evidence" value="ECO:0007669"/>
    <property type="project" value="InterPro"/>
</dbReference>
<evidence type="ECO:0000313" key="3">
    <source>
        <dbReference type="Proteomes" id="UP000554482"/>
    </source>
</evidence>
<feature type="non-terminal residue" evidence="2">
    <location>
        <position position="151"/>
    </location>
</feature>
<accession>A0A7J6WHP9</accession>
<dbReference type="Gene3D" id="3.30.420.10">
    <property type="entry name" value="Ribonuclease H-like superfamily/Ribonuclease H"/>
    <property type="match status" value="1"/>
</dbReference>
<dbReference type="Proteomes" id="UP000554482">
    <property type="component" value="Unassembled WGS sequence"/>
</dbReference>
<feature type="domain" description="RNase H type-1" evidence="1">
    <location>
        <begin position="54"/>
        <end position="132"/>
    </location>
</feature>
<gene>
    <name evidence="2" type="ORF">FRX31_014809</name>
</gene>
<protein>
    <recommendedName>
        <fullName evidence="1">RNase H type-1 domain-containing protein</fullName>
    </recommendedName>
</protein>
<sequence length="151" mass="16714">MDSSLATLCEQVNLKANRLWSQWHRELNITVSESINTRECLNVPNYSDCGLIFTDAAYNRYSNNYSAAAVYKSSGGDIQAMAYRRGRTTSANHAEMIAIKVGLLLAKKEGVRKLVIKGDCMVVLQGLKTKSLDQLDEDASATFSRISLLCN</sequence>
<name>A0A7J6WHP9_THATH</name>
<dbReference type="CDD" id="cd06222">
    <property type="entry name" value="RNase_H_like"/>
    <property type="match status" value="1"/>
</dbReference>
<comment type="caution">
    <text evidence="2">The sequence shown here is derived from an EMBL/GenBank/DDBJ whole genome shotgun (WGS) entry which is preliminary data.</text>
</comment>
<dbReference type="InterPro" id="IPR002156">
    <property type="entry name" value="RNaseH_domain"/>
</dbReference>
<dbReference type="AlphaFoldDB" id="A0A7J6WHP9"/>
<dbReference type="OrthoDB" id="999899at2759"/>
<keyword evidence="3" id="KW-1185">Reference proteome</keyword>
<dbReference type="GO" id="GO:0003676">
    <property type="term" value="F:nucleic acid binding"/>
    <property type="evidence" value="ECO:0007669"/>
    <property type="project" value="InterPro"/>
</dbReference>
<evidence type="ECO:0000313" key="2">
    <source>
        <dbReference type="EMBL" id="KAF5195602.1"/>
    </source>
</evidence>
<dbReference type="Pfam" id="PF13456">
    <property type="entry name" value="RVT_3"/>
    <property type="match status" value="1"/>
</dbReference>